<dbReference type="eggNOG" id="COG1546">
    <property type="taxonomic scope" value="Bacteria"/>
</dbReference>
<dbReference type="CDD" id="cd00885">
    <property type="entry name" value="cinA"/>
    <property type="match status" value="1"/>
</dbReference>
<dbReference type="PATRIC" id="fig|1279009.4.peg.95"/>
<dbReference type="STRING" id="1279009.ADICEAN_00090"/>
<protein>
    <recommendedName>
        <fullName evidence="1">CinA-like protein</fullName>
    </recommendedName>
</protein>
<comment type="caution">
    <text evidence="3">The sequence shown here is derived from an EMBL/GenBank/DDBJ whole genome shotgun (WGS) entry which is preliminary data.</text>
</comment>
<dbReference type="eggNOG" id="COG1058">
    <property type="taxonomic scope" value="Bacteria"/>
</dbReference>
<dbReference type="Proteomes" id="UP000011910">
    <property type="component" value="Unassembled WGS sequence"/>
</dbReference>
<dbReference type="SUPFAM" id="SSF53218">
    <property type="entry name" value="Molybdenum cofactor biosynthesis proteins"/>
    <property type="match status" value="1"/>
</dbReference>
<dbReference type="Gene3D" id="3.30.70.2860">
    <property type="match status" value="1"/>
</dbReference>
<keyword evidence="4" id="KW-1185">Reference proteome</keyword>
<comment type="similarity">
    <text evidence="1">Belongs to the CinA family.</text>
</comment>
<dbReference type="SUPFAM" id="SSF142433">
    <property type="entry name" value="CinA-like"/>
    <property type="match status" value="1"/>
</dbReference>
<feature type="domain" description="MoaB/Mog" evidence="2">
    <location>
        <begin position="7"/>
        <end position="174"/>
    </location>
</feature>
<dbReference type="Pfam" id="PF00994">
    <property type="entry name" value="MoCF_biosynth"/>
    <property type="match status" value="1"/>
</dbReference>
<dbReference type="RefSeq" id="WP_009193504.1">
    <property type="nucleotide sequence ID" value="NZ_AODQ01000001.1"/>
</dbReference>
<dbReference type="InterPro" id="IPR008136">
    <property type="entry name" value="CinA_C"/>
</dbReference>
<dbReference type="PANTHER" id="PTHR13939">
    <property type="entry name" value="NICOTINAMIDE-NUCLEOTIDE AMIDOHYDROLASE PNCC"/>
    <property type="match status" value="1"/>
</dbReference>
<dbReference type="InterPro" id="IPR001453">
    <property type="entry name" value="MoaB/Mog_dom"/>
</dbReference>
<dbReference type="AlphaFoldDB" id="M7P2P7"/>
<dbReference type="NCBIfam" id="TIGR00177">
    <property type="entry name" value="molyb_syn"/>
    <property type="match status" value="1"/>
</dbReference>
<evidence type="ECO:0000256" key="1">
    <source>
        <dbReference type="HAMAP-Rule" id="MF_00226"/>
    </source>
</evidence>
<reference evidence="3 4" key="1">
    <citation type="journal article" date="2013" name="Genome Announc.">
        <title>Draft Genome Sequence of Cesiribacter andamanensis Strain AMV16T, Isolated from a Soil Sample from a Mud Volcano in the Andaman Islands, India.</title>
        <authorList>
            <person name="Shivaji S."/>
            <person name="Ara S."/>
            <person name="Begum Z."/>
            <person name="Srinivas T.N."/>
            <person name="Singh A."/>
            <person name="Kumar Pinnaka A."/>
        </authorList>
    </citation>
    <scope>NUCLEOTIDE SEQUENCE [LARGE SCALE GENOMIC DNA]</scope>
    <source>
        <strain evidence="3 4">AMV16</strain>
    </source>
</reference>
<dbReference type="EMBL" id="AODQ01000001">
    <property type="protein sequence ID" value="EMR04819.1"/>
    <property type="molecule type" value="Genomic_DNA"/>
</dbReference>
<dbReference type="Gene3D" id="3.40.980.10">
    <property type="entry name" value="MoaB/Mog-like domain"/>
    <property type="match status" value="1"/>
</dbReference>
<evidence type="ECO:0000313" key="4">
    <source>
        <dbReference type="Proteomes" id="UP000011910"/>
    </source>
</evidence>
<dbReference type="PIRSF" id="PIRSF006728">
    <property type="entry name" value="CinA"/>
    <property type="match status" value="1"/>
</dbReference>
<dbReference type="InterPro" id="IPR008135">
    <property type="entry name" value="Competence-induced_CinA"/>
</dbReference>
<dbReference type="OrthoDB" id="9801454at2"/>
<dbReference type="SMART" id="SM00852">
    <property type="entry name" value="MoCF_biosynth"/>
    <property type="match status" value="1"/>
</dbReference>
<dbReference type="NCBIfam" id="TIGR00200">
    <property type="entry name" value="cinA_nterm"/>
    <property type="match status" value="1"/>
</dbReference>
<dbReference type="InterPro" id="IPR050101">
    <property type="entry name" value="CinA"/>
</dbReference>
<evidence type="ECO:0000313" key="3">
    <source>
        <dbReference type="EMBL" id="EMR04819.1"/>
    </source>
</evidence>
<dbReference type="Pfam" id="PF02464">
    <property type="entry name" value="CinA"/>
    <property type="match status" value="1"/>
</dbReference>
<dbReference type="NCBIfam" id="TIGR00199">
    <property type="entry name" value="PncC_domain"/>
    <property type="match status" value="1"/>
</dbReference>
<dbReference type="PANTHER" id="PTHR13939:SF0">
    <property type="entry name" value="NMN AMIDOHYDROLASE-LIKE PROTEIN YFAY"/>
    <property type="match status" value="1"/>
</dbReference>
<evidence type="ECO:0000259" key="2">
    <source>
        <dbReference type="SMART" id="SM00852"/>
    </source>
</evidence>
<proteinExistence type="inferred from homology"/>
<dbReference type="InterPro" id="IPR036653">
    <property type="entry name" value="CinA-like_C"/>
</dbReference>
<dbReference type="InterPro" id="IPR041424">
    <property type="entry name" value="CinA_KH"/>
</dbReference>
<name>M7P2P7_9BACT</name>
<gene>
    <name evidence="3" type="primary">yfaY</name>
    <name evidence="3" type="ORF">ADICEAN_00090</name>
</gene>
<dbReference type="Pfam" id="PF18146">
    <property type="entry name" value="CinA_KH"/>
    <property type="match status" value="1"/>
</dbReference>
<dbReference type="InterPro" id="IPR036425">
    <property type="entry name" value="MoaB/Mog-like_dom_sf"/>
</dbReference>
<sequence>MGLPSAEIITIGDELLYGQIVDTNSQWISQHLGLSGFRVVRRTSVGDVREDILAALAAAEQRAELILITGGLGPTADDLTRPVLAEYMGCGLSLHEETLENIRRLFEKRGFALSERNRLQAMLPESCLPITNHWGTAAGMWFERGSKVYVALPGVPYEMKNLMEHSLLPRLKQHFKTQALYHRTLKTSGIGESWLADEIRDWEEQLPPHIKLAYLPHLGMVDLRLTASGEALEPLQQEVQQQIDLLYPRIKKWVYGFDTDTLASSLGELLKEKGYTLATAESCTGGFVSYTLTSVPGSSAYFLGSVVAYENAIKELELGVQADTLRQYGAVSEATVTEMAQGVRQRMGADIGLASSGIAGPGGGTAEKPVGLVWIAVATPTGSRSRKLQLSQDRDLNIRLSTAHLLHLLRQTLTEND</sequence>
<organism evidence="3 4">
    <name type="scientific">Cesiribacter andamanensis AMV16</name>
    <dbReference type="NCBI Taxonomy" id="1279009"/>
    <lineage>
        <taxon>Bacteria</taxon>
        <taxon>Pseudomonadati</taxon>
        <taxon>Bacteroidota</taxon>
        <taxon>Cytophagia</taxon>
        <taxon>Cytophagales</taxon>
        <taxon>Cesiribacteraceae</taxon>
        <taxon>Cesiribacter</taxon>
    </lineage>
</organism>
<dbReference type="Gene3D" id="3.90.950.20">
    <property type="entry name" value="CinA-like"/>
    <property type="match status" value="1"/>
</dbReference>
<accession>M7P2P7</accession>
<dbReference type="HAMAP" id="MF_00226_B">
    <property type="entry name" value="CinA_B"/>
    <property type="match status" value="1"/>
</dbReference>
<dbReference type="NCBIfam" id="NF001813">
    <property type="entry name" value="PRK00549.1"/>
    <property type="match status" value="1"/>
</dbReference>